<dbReference type="AlphaFoldDB" id="A0A2H1FF86"/>
<evidence type="ECO:0000313" key="3">
    <source>
        <dbReference type="Proteomes" id="UP000230607"/>
    </source>
</evidence>
<organism evidence="2 3">
    <name type="scientific">Candidatus Nitrosotalea okcheonensis</name>
    <dbReference type="NCBI Taxonomy" id="1903276"/>
    <lineage>
        <taxon>Archaea</taxon>
        <taxon>Nitrososphaerota</taxon>
        <taxon>Nitrososphaeria</taxon>
        <taxon>Nitrosotaleales</taxon>
        <taxon>Nitrosotaleaceae</taxon>
        <taxon>Nitrosotalea</taxon>
    </lineage>
</organism>
<feature type="region of interest" description="Disordered" evidence="1">
    <location>
        <begin position="188"/>
        <end position="210"/>
    </location>
</feature>
<accession>A0A2H1FF86</accession>
<protein>
    <submittedName>
        <fullName evidence="2">Uncharacterized protein</fullName>
    </submittedName>
</protein>
<name>A0A2H1FF86_9ARCH</name>
<dbReference type="RefSeq" id="WP_157927398.1">
    <property type="nucleotide sequence ID" value="NZ_LT841358.1"/>
</dbReference>
<dbReference type="Proteomes" id="UP000230607">
    <property type="component" value="Chromosome 1"/>
</dbReference>
<reference evidence="3" key="1">
    <citation type="submission" date="2017-03" db="EMBL/GenBank/DDBJ databases">
        <authorList>
            <person name="Herbold C."/>
        </authorList>
    </citation>
    <scope>NUCLEOTIDE SEQUENCE [LARGE SCALE GENOMIC DNA]</scope>
</reference>
<evidence type="ECO:0000256" key="1">
    <source>
        <dbReference type="SAM" id="MobiDB-lite"/>
    </source>
</evidence>
<proteinExistence type="predicted"/>
<keyword evidence="3" id="KW-1185">Reference proteome</keyword>
<sequence>MKIETWMHRITSESNLWLNAVKMEEEGNFFEAFFLYMKDAAESLQKNLLVRAALCCSCAANCLSVTGNLAASRHLYLQTAMLYETRGDSIIGESVREALWSYKECYEYYHLACDSEKTQVVYDKYVSLARRINPFLGEEDAMNLMRQRKMATTVTKNDITQTNMQISAQIDNAMGNILKTIESIYAKNNPEEGNSESKHKVKKFEKSLTN</sequence>
<gene>
    <name evidence="2" type="ORF">NCS_11233</name>
</gene>
<evidence type="ECO:0000313" key="2">
    <source>
        <dbReference type="EMBL" id="SMH71426.1"/>
    </source>
</evidence>
<dbReference type="EMBL" id="LT841358">
    <property type="protein sequence ID" value="SMH71426.1"/>
    <property type="molecule type" value="Genomic_DNA"/>
</dbReference>
<dbReference type="OrthoDB" id="374575at2157"/>